<proteinExistence type="predicted"/>
<dbReference type="Proteomes" id="UP000000642">
    <property type="component" value="Chromosome"/>
</dbReference>
<accession>A1JKY4</accession>
<dbReference type="AlphaFoldDB" id="A1JKY4"/>
<sequence>MSPEISINRRLNNKTLMINLILLFLMLFILIMSPLSFAENRPGFVCGKFNGHVMEVPKEYIIYWAEYEGASAWDPNFIYNKKGCDANFVVLPMIASWPDMQPGDKSKWYKQGLEYEGLAISVEPYRRSDTDVAFMRDAYLRLRKYENKTFDPVIYIDKLGLFFVKATRKLFRAEPQDRNSPYWFDEDINGYYWAEVNGRVPVVFDCQWLPLEKRYYICEALFVMPEIGSLVEVTFTIEKLPQWRAIVSRTQQFLLSHIKR</sequence>
<dbReference type="EMBL" id="AM286415">
    <property type="protein sequence ID" value="CAL11478.1"/>
    <property type="molecule type" value="Genomic_DNA"/>
</dbReference>
<gene>
    <name evidence="1" type="ordered locus">YE1386</name>
</gene>
<evidence type="ECO:0000313" key="2">
    <source>
        <dbReference type="Proteomes" id="UP000000642"/>
    </source>
</evidence>
<organism evidence="1 2">
    <name type="scientific">Yersinia enterocolitica serotype O:8 / biotype 1B (strain NCTC 13174 / 8081)</name>
    <dbReference type="NCBI Taxonomy" id="393305"/>
    <lineage>
        <taxon>Bacteria</taxon>
        <taxon>Pseudomonadati</taxon>
        <taxon>Pseudomonadota</taxon>
        <taxon>Gammaproteobacteria</taxon>
        <taxon>Enterobacterales</taxon>
        <taxon>Yersiniaceae</taxon>
        <taxon>Yersinia</taxon>
    </lineage>
</organism>
<protein>
    <submittedName>
        <fullName evidence="1">Exported protein</fullName>
    </submittedName>
</protein>
<dbReference type="PATRIC" id="fig|393305.7.peg.1507"/>
<reference evidence="1 2" key="1">
    <citation type="journal article" date="2006" name="PLoS Genet.">
        <title>The complete genome sequence and comparative genome analysis of the high pathogenicity Yersinia enterocolitica strain 8081.</title>
        <authorList>
            <person name="Thomson N.R."/>
            <person name="Howard S."/>
            <person name="Wren B.W."/>
            <person name="Holden M.T.G."/>
            <person name="Crossman L."/>
            <person name="Challis G.L."/>
            <person name="Churcher C."/>
            <person name="Mungall K."/>
            <person name="Brooks K."/>
            <person name="Chillingworth T."/>
            <person name="Feltwell T."/>
            <person name="Abdellah Z."/>
            <person name="Hauser H."/>
            <person name="Jagels K."/>
            <person name="Maddison M."/>
            <person name="Moule S."/>
            <person name="Sanders M."/>
            <person name="Whitehead S."/>
            <person name="Quail M.A."/>
            <person name="Dougan G."/>
            <person name="Parkhill J."/>
            <person name="Prentice M.B."/>
        </authorList>
    </citation>
    <scope>NUCLEOTIDE SEQUENCE [LARGE SCALE GENOMIC DNA]</scope>
    <source>
        <strain evidence="2">NCTC 13174 / 8081</strain>
    </source>
</reference>
<dbReference type="eggNOG" id="ENOG50340GT">
    <property type="taxonomic scope" value="Bacteria"/>
</dbReference>
<dbReference type="KEGG" id="yen:YE1386"/>
<name>A1JKY4_YERE8</name>
<evidence type="ECO:0000313" key="1">
    <source>
        <dbReference type="EMBL" id="CAL11478.1"/>
    </source>
</evidence>
<dbReference type="OrthoDB" id="6880860at2"/>
<dbReference type="HOGENOM" id="CLU_094607_0_0_6"/>